<evidence type="ECO:0000256" key="2">
    <source>
        <dbReference type="SAM" id="MobiDB-lite"/>
    </source>
</evidence>
<feature type="region of interest" description="Disordered" evidence="2">
    <location>
        <begin position="298"/>
        <end position="351"/>
    </location>
</feature>
<feature type="region of interest" description="Disordered" evidence="2">
    <location>
        <begin position="110"/>
        <end position="144"/>
    </location>
</feature>
<feature type="region of interest" description="Disordered" evidence="2">
    <location>
        <begin position="575"/>
        <end position="594"/>
    </location>
</feature>
<feature type="compositionally biased region" description="Basic and acidic residues" evidence="2">
    <location>
        <begin position="298"/>
        <end position="310"/>
    </location>
</feature>
<dbReference type="Pfam" id="PF05794">
    <property type="entry name" value="Tcp11"/>
    <property type="match status" value="1"/>
</dbReference>
<dbReference type="GO" id="GO:0010737">
    <property type="term" value="P:protein kinase A signaling"/>
    <property type="evidence" value="ECO:0007669"/>
    <property type="project" value="TreeGrafter"/>
</dbReference>
<reference evidence="3 4" key="1">
    <citation type="journal article" date="2016" name="Sci. Rep.">
        <title>Peltaster fructicola genome reveals evolution from an invasive phytopathogen to an ectophytic parasite.</title>
        <authorList>
            <person name="Xu C."/>
            <person name="Chen H."/>
            <person name="Gleason M.L."/>
            <person name="Xu J.R."/>
            <person name="Liu H."/>
            <person name="Zhang R."/>
            <person name="Sun G."/>
        </authorList>
    </citation>
    <scope>NUCLEOTIDE SEQUENCE [LARGE SCALE GENOMIC DNA]</scope>
    <source>
        <strain evidence="3 4">LNHT1506</strain>
    </source>
</reference>
<proteinExistence type="inferred from homology"/>
<protein>
    <submittedName>
        <fullName evidence="3">Uncharacterized protein</fullName>
    </submittedName>
</protein>
<accession>A0A6H0XQC1</accession>
<feature type="region of interest" description="Disordered" evidence="2">
    <location>
        <begin position="73"/>
        <end position="93"/>
    </location>
</feature>
<dbReference type="PANTHER" id="PTHR12832">
    <property type="entry name" value="TESTIS-SPECIFIC PROTEIN PBS13 T-COMPLEX 11"/>
    <property type="match status" value="1"/>
</dbReference>
<dbReference type="AlphaFoldDB" id="A0A6H0XQC1"/>
<organism evidence="3 4">
    <name type="scientific">Peltaster fructicola</name>
    <dbReference type="NCBI Taxonomy" id="286661"/>
    <lineage>
        <taxon>Eukaryota</taxon>
        <taxon>Fungi</taxon>
        <taxon>Dikarya</taxon>
        <taxon>Ascomycota</taxon>
        <taxon>Pezizomycotina</taxon>
        <taxon>Dothideomycetes</taxon>
        <taxon>Dothideomycetes incertae sedis</taxon>
        <taxon>Peltaster</taxon>
    </lineage>
</organism>
<dbReference type="PANTHER" id="PTHR12832:SF18">
    <property type="entry name" value="IQ CALMODULIN-BINDING MOTIF DOMAIN PROTEIN (AFU_ORTHOLOGUE AFUA_1G08920)"/>
    <property type="match status" value="1"/>
</dbReference>
<keyword evidence="4" id="KW-1185">Reference proteome</keyword>
<evidence type="ECO:0000256" key="1">
    <source>
        <dbReference type="ARBA" id="ARBA00010954"/>
    </source>
</evidence>
<evidence type="ECO:0000313" key="3">
    <source>
        <dbReference type="EMBL" id="QIW96933.1"/>
    </source>
</evidence>
<dbReference type="OrthoDB" id="276323at2759"/>
<feature type="compositionally biased region" description="Polar residues" evidence="2">
    <location>
        <begin position="121"/>
        <end position="135"/>
    </location>
</feature>
<feature type="compositionally biased region" description="Low complexity" evidence="2">
    <location>
        <begin position="74"/>
        <end position="93"/>
    </location>
</feature>
<comment type="similarity">
    <text evidence="1">Belongs to the TCP11 family.</text>
</comment>
<dbReference type="InterPro" id="IPR008862">
    <property type="entry name" value="Tcp11"/>
</dbReference>
<name>A0A6H0XQC1_9PEZI</name>
<evidence type="ECO:0000313" key="4">
    <source>
        <dbReference type="Proteomes" id="UP000503462"/>
    </source>
</evidence>
<gene>
    <name evidence="3" type="ORF">AMS68_002451</name>
</gene>
<sequence length="1075" mass="119721">MYDYLPRDLPVSAPSKWIETDHVQQQKTVTNATADVLVSAPLSKLNTLLHINTRQLEPSPADSGFVDITGNEVHSSARSHSQQSPISSSTPISLGRAQGVKQAVFIDLTQDDDDDDDPRTHLSTLTPSASRAQPTTPEPADHADLPSVQLQPAQAVHSVSSAPVDHDAFLKIQLEHYDDSWKSQGPDSVDVRALRLAGATLYLRFTPCSFSVSSLALADRAAHAEQVRHRAALVKATPRGNLSNSEEKALAAQLAKEKYLAKVAATCAEEVARAKRIAEEVKERKQAEEVKARLEMEERHAEAEKRRSEYQRNLQTRRARRANSADKKLAVVEEDDTTDPATQPKLDEHAASRRIQRAWRTSQNRAKVTAFVKLDLNAEQSAKRTFDEMTELIARSAVMSTTTKLLIHIGLEHTNDDNAALNTRTFLSAYMLIGHPSIVLNGKNGSQEQDVVTKANELVSAFEDCLVRLASWNDFKPSPMHLEALSQSYSAYTSAFAAWRLQDSTVLIEGMVASFVELDAIWQTVKDDAYGEVASDYREGIRDNQVKLLSRIQRLAGRDRADVLIKKAIRESRRRRPRRRAAAEVRPRGVEASTQAADRTVDTAVITDDESPHHSGELSRLFTAMPSNRISPHELAINKDYKLQEDKNKAELRDQVYRSICENMKLGFEAGQGALWTVSAAENVREKLLRMLKPGNSMYTLINETLDLEHINRQCQAGVFSYEGFFTFMANIMPKLCAPFRDQEVKVLTEELLGEATSDANASADELTIMTNKLFNLLRMVDKLSLDYSNFMIMNAAPTLIRESAGYEHRLFAKDIESGQISLERTQVFWRTAAATLNAEADRRDPDGLRRAEDRPTNHKIYAKALVDLAIAQGHLQNDEVPETLALDFARIKQIRAGTLRVAVIGAIFLTAKNLLKRDVRAQWKTEATRLWTLILADGYAKDSAAEDDAVTPEQKAFSILESAHNMPANTKAQVQSAVSRFFAQAAARRLTDPVLKVLYQRLRTHIFLRMNAVSSSERVRALSSASDALASCGLSEFTPQVGAMVDTLERIRQVDWASHSLWYEQIAGGDPSDI</sequence>
<dbReference type="EMBL" id="CP051140">
    <property type="protein sequence ID" value="QIW96933.1"/>
    <property type="molecule type" value="Genomic_DNA"/>
</dbReference>
<dbReference type="Proteomes" id="UP000503462">
    <property type="component" value="Chromosome 2"/>
</dbReference>